<dbReference type="InterPro" id="IPR050966">
    <property type="entry name" value="Glutamyl_endopeptidase"/>
</dbReference>
<dbReference type="PANTHER" id="PTHR15462">
    <property type="entry name" value="SERINE PROTEASE"/>
    <property type="match status" value="1"/>
</dbReference>
<keyword evidence="1 2" id="KW-0732">Signal</keyword>
<dbReference type="PANTHER" id="PTHR15462:SF19">
    <property type="entry name" value="PEPTIDASE S1 DOMAIN-CONTAINING PROTEIN"/>
    <property type="match status" value="1"/>
</dbReference>
<evidence type="ECO:0000256" key="1">
    <source>
        <dbReference type="ARBA" id="ARBA00022729"/>
    </source>
</evidence>
<proteinExistence type="predicted"/>
<feature type="signal peptide" evidence="2">
    <location>
        <begin position="1"/>
        <end position="27"/>
    </location>
</feature>
<evidence type="ECO:0000313" key="4">
    <source>
        <dbReference type="Proteomes" id="UP000515511"/>
    </source>
</evidence>
<accession>A0A7G6Y8K6</accession>
<dbReference type="InterPro" id="IPR018114">
    <property type="entry name" value="TRYPSIN_HIS"/>
</dbReference>
<keyword evidence="3" id="KW-0378">Hydrolase</keyword>
<dbReference type="Pfam" id="PF13365">
    <property type="entry name" value="Trypsin_2"/>
    <property type="match status" value="1"/>
</dbReference>
<name>A0A7G6Y8K6_9MICO</name>
<dbReference type="Gene3D" id="2.40.10.10">
    <property type="entry name" value="Trypsin-like serine proteases"/>
    <property type="match status" value="2"/>
</dbReference>
<protein>
    <submittedName>
        <fullName evidence="3">Trypsin-like serine protease</fullName>
    </submittedName>
</protein>
<dbReference type="InterPro" id="IPR009003">
    <property type="entry name" value="Peptidase_S1_PA"/>
</dbReference>
<gene>
    <name evidence="3" type="ORF">F1C12_06580</name>
</gene>
<feature type="chain" id="PRO_5028891728" evidence="2">
    <location>
        <begin position="28"/>
        <end position="300"/>
    </location>
</feature>
<reference evidence="4" key="1">
    <citation type="submission" date="2019-09" db="EMBL/GenBank/DDBJ databases">
        <title>Antimicrobial potential of Antarctic Bacteria.</title>
        <authorList>
            <person name="Benaud N."/>
            <person name="Edwards R.J."/>
            <person name="Ferrari B.C."/>
        </authorList>
    </citation>
    <scope>NUCLEOTIDE SEQUENCE [LARGE SCALE GENOMIC DNA]</scope>
    <source>
        <strain evidence="4">INR9</strain>
    </source>
</reference>
<dbReference type="GO" id="GO:0006508">
    <property type="term" value="P:proteolysis"/>
    <property type="evidence" value="ECO:0007669"/>
    <property type="project" value="UniProtKB-KW"/>
</dbReference>
<keyword evidence="3" id="KW-0645">Protease</keyword>
<dbReference type="Proteomes" id="UP000515511">
    <property type="component" value="Chromosome"/>
</dbReference>
<sequence>MRTLTQALGAIAVTVALAAAGPVPSSAAEPRIDPHGYWSEERLRAAVPEQHTRTGAVEDLAQEADEASRAALGTVVTRTATVGRLFFRTPTGDGSCTAAVVNSASKNLVITAAHCVHPGGPGKAYYGNFLFAPGWSDGPSAHGYWSGTAARASAEWTQSKKWDHDYAFVRLAASNGEQIVSRVGANALAAGTGHVVPNTRIWGYPARAPYTGQTAQHCEVTTTRENSYTPDARAACAFNQGASGGPWLKDVQASGTGSVWAVTSRCESGPGVGDTCAGTAIYASPLPAAVFTLRDAVGSL</sequence>
<evidence type="ECO:0000256" key="2">
    <source>
        <dbReference type="SAM" id="SignalP"/>
    </source>
</evidence>
<dbReference type="SUPFAM" id="SSF50494">
    <property type="entry name" value="Trypsin-like serine proteases"/>
    <property type="match status" value="1"/>
</dbReference>
<dbReference type="RefSeq" id="WP_185277992.1">
    <property type="nucleotide sequence ID" value="NZ_CP043641.1"/>
</dbReference>
<dbReference type="GO" id="GO:0004252">
    <property type="term" value="F:serine-type endopeptidase activity"/>
    <property type="evidence" value="ECO:0007669"/>
    <property type="project" value="InterPro"/>
</dbReference>
<organism evidence="3 4">
    <name type="scientific">Leifsonia shinshuensis</name>
    <dbReference type="NCBI Taxonomy" id="150026"/>
    <lineage>
        <taxon>Bacteria</taxon>
        <taxon>Bacillati</taxon>
        <taxon>Actinomycetota</taxon>
        <taxon>Actinomycetes</taxon>
        <taxon>Micrococcales</taxon>
        <taxon>Microbacteriaceae</taxon>
        <taxon>Leifsonia</taxon>
    </lineage>
</organism>
<dbReference type="InterPro" id="IPR043504">
    <property type="entry name" value="Peptidase_S1_PA_chymotrypsin"/>
</dbReference>
<dbReference type="AlphaFoldDB" id="A0A7G6Y8K6"/>
<evidence type="ECO:0000313" key="3">
    <source>
        <dbReference type="EMBL" id="QNE34821.1"/>
    </source>
</evidence>
<dbReference type="EMBL" id="CP043641">
    <property type="protein sequence ID" value="QNE34821.1"/>
    <property type="molecule type" value="Genomic_DNA"/>
</dbReference>
<dbReference type="KEGG" id="lse:F1C12_06580"/>
<dbReference type="PROSITE" id="PS00134">
    <property type="entry name" value="TRYPSIN_HIS"/>
    <property type="match status" value="1"/>
</dbReference>